<protein>
    <submittedName>
        <fullName evidence="4">Uncharacterized protein</fullName>
    </submittedName>
</protein>
<dbReference type="SUPFAM" id="SSF48452">
    <property type="entry name" value="TPR-like"/>
    <property type="match status" value="1"/>
</dbReference>
<reference evidence="4 5" key="1">
    <citation type="journal article" date="2016" name="Nat. Commun.">
        <title>Thousands of microbial genomes shed light on interconnected biogeochemical processes in an aquifer system.</title>
        <authorList>
            <person name="Anantharaman K."/>
            <person name="Brown C.T."/>
            <person name="Hug L.A."/>
            <person name="Sharon I."/>
            <person name="Castelle C.J."/>
            <person name="Probst A.J."/>
            <person name="Thomas B.C."/>
            <person name="Singh A."/>
            <person name="Wilkins M.J."/>
            <person name="Karaoz U."/>
            <person name="Brodie E.L."/>
            <person name="Williams K.H."/>
            <person name="Hubbard S.S."/>
            <person name="Banfield J.F."/>
        </authorList>
    </citation>
    <scope>NUCLEOTIDE SEQUENCE [LARGE SCALE GENOMIC DNA]</scope>
</reference>
<dbReference type="Proteomes" id="UP000177685">
    <property type="component" value="Unassembled WGS sequence"/>
</dbReference>
<evidence type="ECO:0000313" key="5">
    <source>
        <dbReference type="Proteomes" id="UP000177685"/>
    </source>
</evidence>
<dbReference type="Gene3D" id="1.25.40.10">
    <property type="entry name" value="Tetratricopeptide repeat domain"/>
    <property type="match status" value="1"/>
</dbReference>
<evidence type="ECO:0000256" key="1">
    <source>
        <dbReference type="ARBA" id="ARBA00022737"/>
    </source>
</evidence>
<evidence type="ECO:0000256" key="3">
    <source>
        <dbReference type="PROSITE-ProRule" id="PRU00339"/>
    </source>
</evidence>
<dbReference type="AlphaFoldDB" id="A0A1G1VG12"/>
<gene>
    <name evidence="4" type="ORF">A3A58_01540</name>
</gene>
<dbReference type="InterPro" id="IPR051685">
    <property type="entry name" value="Ycf3/AcsC/BcsC/TPR_MFPF"/>
</dbReference>
<dbReference type="SMART" id="SM00028">
    <property type="entry name" value="TPR"/>
    <property type="match status" value="3"/>
</dbReference>
<evidence type="ECO:0000256" key="2">
    <source>
        <dbReference type="ARBA" id="ARBA00022803"/>
    </source>
</evidence>
<dbReference type="EMBL" id="MHCD01000018">
    <property type="protein sequence ID" value="OGY14330.1"/>
    <property type="molecule type" value="Genomic_DNA"/>
</dbReference>
<dbReference type="PROSITE" id="PS50005">
    <property type="entry name" value="TPR"/>
    <property type="match status" value="1"/>
</dbReference>
<evidence type="ECO:0000313" key="4">
    <source>
        <dbReference type="EMBL" id="OGY14330.1"/>
    </source>
</evidence>
<name>A0A1G1VG12_9BACT</name>
<sequence length="152" mass="17190">MTSLATKGQAFRFFRFKIVKQNNKFEKIKELLKKAEQAASGDQVKNEAIGLYKKVLTLNPSNFDAAYNLARVFQTLGKTKDSFKYFNLAIKINLSSKNAYLGLAYTLVSLGRVENALEAYEKVRLFDPFDANIIQEMAALFTRINNCESAIV</sequence>
<accession>A0A1G1VG12</accession>
<dbReference type="InterPro" id="IPR019734">
    <property type="entry name" value="TPR_rpt"/>
</dbReference>
<comment type="caution">
    <text evidence="4">The sequence shown here is derived from an EMBL/GenBank/DDBJ whole genome shotgun (WGS) entry which is preliminary data.</text>
</comment>
<dbReference type="InterPro" id="IPR011990">
    <property type="entry name" value="TPR-like_helical_dom_sf"/>
</dbReference>
<keyword evidence="2 3" id="KW-0802">TPR repeat</keyword>
<organism evidence="4 5">
    <name type="scientific">Candidatus Blackburnbacteria bacterium RIFCSPLOWO2_01_FULL_41_27</name>
    <dbReference type="NCBI Taxonomy" id="1797520"/>
    <lineage>
        <taxon>Bacteria</taxon>
        <taxon>Candidatus Blackburniibacteriota</taxon>
    </lineage>
</organism>
<proteinExistence type="predicted"/>
<feature type="repeat" description="TPR" evidence="3">
    <location>
        <begin position="97"/>
        <end position="130"/>
    </location>
</feature>
<keyword evidence="1" id="KW-0677">Repeat</keyword>
<dbReference type="PANTHER" id="PTHR44943:SF8">
    <property type="entry name" value="TPR REPEAT-CONTAINING PROTEIN MJ0263"/>
    <property type="match status" value="1"/>
</dbReference>
<dbReference type="PANTHER" id="PTHR44943">
    <property type="entry name" value="CELLULOSE SYNTHASE OPERON PROTEIN C"/>
    <property type="match status" value="1"/>
</dbReference>
<dbReference type="Pfam" id="PF12895">
    <property type="entry name" value="ANAPC3"/>
    <property type="match status" value="1"/>
</dbReference>